<dbReference type="Gene3D" id="3.10.10.10">
    <property type="entry name" value="HIV Type 1 Reverse Transcriptase, subunit A, domain 1"/>
    <property type="match status" value="1"/>
</dbReference>
<reference evidence="1" key="1">
    <citation type="submission" date="2018-05" db="EMBL/GenBank/DDBJ databases">
        <title>Draft genome of Mucuna pruriens seed.</title>
        <authorList>
            <person name="Nnadi N.E."/>
            <person name="Vos R."/>
            <person name="Hasami M.H."/>
            <person name="Devisetty U.K."/>
            <person name="Aguiy J.C."/>
        </authorList>
    </citation>
    <scope>NUCLEOTIDE SEQUENCE [LARGE SCALE GENOMIC DNA]</scope>
    <source>
        <strain evidence="1">JCA_2017</strain>
    </source>
</reference>
<evidence type="ECO:0008006" key="3">
    <source>
        <dbReference type="Google" id="ProtNLM"/>
    </source>
</evidence>
<dbReference type="Proteomes" id="UP000257109">
    <property type="component" value="Unassembled WGS sequence"/>
</dbReference>
<comment type="caution">
    <text evidence="1">The sequence shown here is derived from an EMBL/GenBank/DDBJ whole genome shotgun (WGS) entry which is preliminary data.</text>
</comment>
<dbReference type="PANTHER" id="PTHR24559:SF430">
    <property type="entry name" value="RNA-DIRECTED DNA POLYMERASE"/>
    <property type="match status" value="1"/>
</dbReference>
<dbReference type="InterPro" id="IPR043128">
    <property type="entry name" value="Rev_trsase/Diguanyl_cyclase"/>
</dbReference>
<organism evidence="1 2">
    <name type="scientific">Mucuna pruriens</name>
    <name type="common">Velvet bean</name>
    <name type="synonym">Dolichos pruriens</name>
    <dbReference type="NCBI Taxonomy" id="157652"/>
    <lineage>
        <taxon>Eukaryota</taxon>
        <taxon>Viridiplantae</taxon>
        <taxon>Streptophyta</taxon>
        <taxon>Embryophyta</taxon>
        <taxon>Tracheophyta</taxon>
        <taxon>Spermatophyta</taxon>
        <taxon>Magnoliopsida</taxon>
        <taxon>eudicotyledons</taxon>
        <taxon>Gunneridae</taxon>
        <taxon>Pentapetalae</taxon>
        <taxon>rosids</taxon>
        <taxon>fabids</taxon>
        <taxon>Fabales</taxon>
        <taxon>Fabaceae</taxon>
        <taxon>Papilionoideae</taxon>
        <taxon>50 kb inversion clade</taxon>
        <taxon>NPAAA clade</taxon>
        <taxon>indigoferoid/millettioid clade</taxon>
        <taxon>Phaseoleae</taxon>
        <taxon>Mucuna</taxon>
    </lineage>
</organism>
<dbReference type="EMBL" id="QJKJ01005232">
    <property type="protein sequence ID" value="RDX91003.1"/>
    <property type="molecule type" value="Genomic_DNA"/>
</dbReference>
<keyword evidence="2" id="KW-1185">Reference proteome</keyword>
<protein>
    <recommendedName>
        <fullName evidence="3">Reverse transcriptase domain-containing protein</fullName>
    </recommendedName>
</protein>
<dbReference type="InterPro" id="IPR043502">
    <property type="entry name" value="DNA/RNA_pol_sf"/>
</dbReference>
<dbReference type="InterPro" id="IPR053134">
    <property type="entry name" value="RNA-dir_DNA_polymerase"/>
</dbReference>
<name>A0A371GL22_MUCPR</name>
<dbReference type="OrthoDB" id="420169at2759"/>
<feature type="non-terminal residue" evidence="1">
    <location>
        <position position="1"/>
    </location>
</feature>
<gene>
    <name evidence="1" type="ORF">CR513_27073</name>
</gene>
<dbReference type="SUPFAM" id="SSF56672">
    <property type="entry name" value="DNA/RNA polymerases"/>
    <property type="match status" value="1"/>
</dbReference>
<evidence type="ECO:0000313" key="1">
    <source>
        <dbReference type="EMBL" id="RDX91003.1"/>
    </source>
</evidence>
<evidence type="ECO:0000313" key="2">
    <source>
        <dbReference type="Proteomes" id="UP000257109"/>
    </source>
</evidence>
<dbReference type="Gene3D" id="3.30.70.270">
    <property type="match status" value="1"/>
</dbReference>
<dbReference type="AlphaFoldDB" id="A0A371GL22"/>
<proteinExistence type="predicted"/>
<dbReference type="PANTHER" id="PTHR24559">
    <property type="entry name" value="TRANSPOSON TY3-I GAG-POL POLYPROTEIN"/>
    <property type="match status" value="1"/>
</dbReference>
<accession>A0A371GL22</accession>
<sequence>MTMSQKEEEMLTVILKANCDVFAWSAQDMPSVDPNFICHQLSIDGQAKPIAQKKRKQGEEKREAVKQETRKLIFRARGTIPNLASQHGDGQESEWMCTDYTNLNKACPKDSYPLPSIDRLVDNVAGFTFLSFMDAYSGYNQIRMHPQDEEKTTFIIDEGAF</sequence>